<gene>
    <name evidence="1" type="ORF">J2S10_004580</name>
</gene>
<organism evidence="1 2">
    <name type="scientific">Neobacillus ginsengisoli</name>
    <dbReference type="NCBI Taxonomy" id="904295"/>
    <lineage>
        <taxon>Bacteria</taxon>
        <taxon>Bacillati</taxon>
        <taxon>Bacillota</taxon>
        <taxon>Bacilli</taxon>
        <taxon>Bacillales</taxon>
        <taxon>Bacillaceae</taxon>
        <taxon>Neobacillus</taxon>
    </lineage>
</organism>
<protein>
    <submittedName>
        <fullName evidence="1">Zn finger protein HypA/HybF involved in hydrogenase expression</fullName>
    </submittedName>
</protein>
<reference evidence="1 2" key="1">
    <citation type="submission" date="2023-07" db="EMBL/GenBank/DDBJ databases">
        <title>Genomic Encyclopedia of Type Strains, Phase IV (KMG-IV): sequencing the most valuable type-strain genomes for metagenomic binning, comparative biology and taxonomic classification.</title>
        <authorList>
            <person name="Goeker M."/>
        </authorList>
    </citation>
    <scope>NUCLEOTIDE SEQUENCE [LARGE SCALE GENOMIC DNA]</scope>
    <source>
        <strain evidence="1 2">DSM 27594</strain>
    </source>
</reference>
<sequence length="79" mass="9229">MVQLTAFIYKPHYGPDKHIVYSVDCNSPETASGFIQGCWKCKHCREKNHFRLYVDSKQTKYIARCPKCKKKFIAIDDAK</sequence>
<comment type="caution">
    <text evidence="1">The sequence shown here is derived from an EMBL/GenBank/DDBJ whole genome shotgun (WGS) entry which is preliminary data.</text>
</comment>
<dbReference type="EMBL" id="JAUSTW010000009">
    <property type="protein sequence ID" value="MDQ0201374.1"/>
    <property type="molecule type" value="Genomic_DNA"/>
</dbReference>
<proteinExistence type="predicted"/>
<evidence type="ECO:0000313" key="1">
    <source>
        <dbReference type="EMBL" id="MDQ0201374.1"/>
    </source>
</evidence>
<dbReference type="RefSeq" id="WP_307412601.1">
    <property type="nucleotide sequence ID" value="NZ_JAUSTW010000009.1"/>
</dbReference>
<keyword evidence="2" id="KW-1185">Reference proteome</keyword>
<accession>A0ABT9Y2J0</accession>
<dbReference type="Proteomes" id="UP001224122">
    <property type="component" value="Unassembled WGS sequence"/>
</dbReference>
<evidence type="ECO:0000313" key="2">
    <source>
        <dbReference type="Proteomes" id="UP001224122"/>
    </source>
</evidence>
<name>A0ABT9Y2J0_9BACI</name>